<feature type="region of interest" description="Disordered" evidence="1">
    <location>
        <begin position="423"/>
        <end position="536"/>
    </location>
</feature>
<dbReference type="PANTHER" id="PTHR12202:SF0">
    <property type="entry name" value="ESF1 HOMOLOG"/>
    <property type="match status" value="1"/>
</dbReference>
<feature type="compositionally biased region" description="Acidic residues" evidence="1">
    <location>
        <begin position="156"/>
        <end position="174"/>
    </location>
</feature>
<feature type="compositionally biased region" description="Basic residues" evidence="1">
    <location>
        <begin position="481"/>
        <end position="490"/>
    </location>
</feature>
<feature type="compositionally biased region" description="Basic and acidic residues" evidence="1">
    <location>
        <begin position="25"/>
        <end position="36"/>
    </location>
</feature>
<name>A0ABR3B7P1_PHYBL</name>
<sequence length="536" mass="61868">MPPKKNTKYSKPVHDGPIEPVTNDPRFKHLQRDPRFLRPKKKDMKVSIDKRFSGMLNSEEFGSKPKVDKYGRKLEGNTAEKELKRYYRIDEEDEDEDDDEEEDNLELLEKALMADEGNVEDEEDAEAEEDEEVMDKLLTKSDYMRGKGVMSSSDESSSDEDEVEDEDDDEEEEQPQIQEGEETCRLAAVNMDWDKIKAVDIFKVLSGFIPSTSVIKSVSIYPSEFGKERIQREDVEGPPKEIFNDNKNADDSDDDEEVTEASIIRAQVEEGDGKEFDQEALRKYQRDRLKYYYAVIECDTPATAKAIYQSCDGNEYESSANFFDLRYIPDEMKFTDEPKDVATMAPENHKPTKFITEALQHTKVKLTWDNDDLDRIQLTRREFTQDDIKDLDFDAYLASSDEEEDEEDVDSLREKYRKLLAGSGDKSVYGGKDEDHSDAEGDMEISFAPGLSEKTGSLVDSKLNPKDPEEETSIEKYMRKQREKRKAKKERRGEEDTKEEEASEESDMGEEMNDPYFKETLQEMEDEGLVQSKAIN</sequence>
<gene>
    <name evidence="3" type="ORF">J3Q64DRAFT_1342293</name>
</gene>
<reference evidence="3 4" key="1">
    <citation type="submission" date="2024-04" db="EMBL/GenBank/DDBJ databases">
        <title>Symmetric and asymmetric DNA N6-adenine methylation regulates different biological responses in Mucorales.</title>
        <authorList>
            <consortium name="Lawrence Berkeley National Laboratory"/>
            <person name="Lax C."/>
            <person name="Mondo S.J."/>
            <person name="Osorio-Concepcion M."/>
            <person name="Muszewska A."/>
            <person name="Corrochano-Luque M."/>
            <person name="Gutierrez G."/>
            <person name="Riley R."/>
            <person name="Lipzen A."/>
            <person name="Guo J."/>
            <person name="Hundley H."/>
            <person name="Amirebrahimi M."/>
            <person name="Ng V."/>
            <person name="Lorenzo-Gutierrez D."/>
            <person name="Binder U."/>
            <person name="Yang J."/>
            <person name="Song Y."/>
            <person name="Canovas D."/>
            <person name="Navarro E."/>
            <person name="Freitag M."/>
            <person name="Gabaldon T."/>
            <person name="Grigoriev I.V."/>
            <person name="Corrochano L.M."/>
            <person name="Nicolas F.E."/>
            <person name="Garre V."/>
        </authorList>
    </citation>
    <scope>NUCLEOTIDE SEQUENCE [LARGE SCALE GENOMIC DNA]</scope>
    <source>
        <strain evidence="3 4">L51</strain>
    </source>
</reference>
<evidence type="ECO:0000256" key="1">
    <source>
        <dbReference type="SAM" id="MobiDB-lite"/>
    </source>
</evidence>
<evidence type="ECO:0000313" key="4">
    <source>
        <dbReference type="Proteomes" id="UP001448207"/>
    </source>
</evidence>
<accession>A0ABR3B7P1</accession>
<evidence type="ECO:0000313" key="3">
    <source>
        <dbReference type="EMBL" id="KAL0092103.1"/>
    </source>
</evidence>
<organism evidence="3 4">
    <name type="scientific">Phycomyces blakesleeanus</name>
    <dbReference type="NCBI Taxonomy" id="4837"/>
    <lineage>
        <taxon>Eukaryota</taxon>
        <taxon>Fungi</taxon>
        <taxon>Fungi incertae sedis</taxon>
        <taxon>Mucoromycota</taxon>
        <taxon>Mucoromycotina</taxon>
        <taxon>Mucoromycetes</taxon>
        <taxon>Mucorales</taxon>
        <taxon>Phycomycetaceae</taxon>
        <taxon>Phycomyces</taxon>
    </lineage>
</organism>
<feature type="compositionally biased region" description="Basic and acidic residues" evidence="1">
    <location>
        <begin position="134"/>
        <end position="145"/>
    </location>
</feature>
<dbReference type="InterPro" id="IPR056750">
    <property type="entry name" value="RRM_ESF1"/>
</dbReference>
<dbReference type="PANTHER" id="PTHR12202">
    <property type="entry name" value="ESF1 HOMOLOG"/>
    <property type="match status" value="1"/>
</dbReference>
<feature type="compositionally biased region" description="Basic and acidic residues" evidence="1">
    <location>
        <begin position="463"/>
        <end position="480"/>
    </location>
</feature>
<dbReference type="EMBL" id="JBCLYO010000003">
    <property type="protein sequence ID" value="KAL0092103.1"/>
    <property type="molecule type" value="Genomic_DNA"/>
</dbReference>
<feature type="compositionally biased region" description="Acidic residues" evidence="1">
    <location>
        <begin position="117"/>
        <end position="133"/>
    </location>
</feature>
<feature type="compositionally biased region" description="Basic and acidic residues" evidence="1">
    <location>
        <begin position="80"/>
        <end position="89"/>
    </location>
</feature>
<dbReference type="Proteomes" id="UP001448207">
    <property type="component" value="Unassembled WGS sequence"/>
</dbReference>
<dbReference type="InterPro" id="IPR039754">
    <property type="entry name" value="Esf1"/>
</dbReference>
<comment type="caution">
    <text evidence="3">The sequence shown here is derived from an EMBL/GenBank/DDBJ whole genome shotgun (WGS) entry which is preliminary data.</text>
</comment>
<dbReference type="Pfam" id="PF25121">
    <property type="entry name" value="RRM_ESF1"/>
    <property type="match status" value="1"/>
</dbReference>
<protein>
    <recommendedName>
        <fullName evidence="2">ESF1 RRM domain-containing protein</fullName>
    </recommendedName>
</protein>
<feature type="domain" description="ESF1 RRM" evidence="2">
    <location>
        <begin position="183"/>
        <end position="343"/>
    </location>
</feature>
<feature type="region of interest" description="Disordered" evidence="1">
    <location>
        <begin position="80"/>
        <end position="185"/>
    </location>
</feature>
<evidence type="ECO:0000259" key="2">
    <source>
        <dbReference type="Pfam" id="PF25121"/>
    </source>
</evidence>
<feature type="region of interest" description="Disordered" evidence="1">
    <location>
        <begin position="1"/>
        <end position="41"/>
    </location>
</feature>
<proteinExistence type="predicted"/>
<feature type="compositionally biased region" description="Acidic residues" evidence="1">
    <location>
        <begin position="90"/>
        <end position="106"/>
    </location>
</feature>
<feature type="compositionally biased region" description="Acidic residues" evidence="1">
    <location>
        <begin position="496"/>
        <end position="513"/>
    </location>
</feature>
<keyword evidence="4" id="KW-1185">Reference proteome</keyword>